<feature type="compositionally biased region" description="Basic and acidic residues" evidence="1">
    <location>
        <begin position="132"/>
        <end position="141"/>
    </location>
</feature>
<dbReference type="EMBL" id="CAJVPY010024060">
    <property type="protein sequence ID" value="CAG8786088.1"/>
    <property type="molecule type" value="Genomic_DNA"/>
</dbReference>
<feature type="compositionally biased region" description="Polar residues" evidence="1">
    <location>
        <begin position="1"/>
        <end position="18"/>
    </location>
</feature>
<reference evidence="2" key="1">
    <citation type="submission" date="2021-06" db="EMBL/GenBank/DDBJ databases">
        <authorList>
            <person name="Kallberg Y."/>
            <person name="Tangrot J."/>
            <person name="Rosling A."/>
        </authorList>
    </citation>
    <scope>NUCLEOTIDE SEQUENCE</scope>
    <source>
        <strain evidence="2">MA453B</strain>
    </source>
</reference>
<dbReference type="OrthoDB" id="5415522at2759"/>
<feature type="region of interest" description="Disordered" evidence="1">
    <location>
        <begin position="1"/>
        <end position="88"/>
    </location>
</feature>
<accession>A0A9N9P5F9</accession>
<feature type="region of interest" description="Disordered" evidence="1">
    <location>
        <begin position="103"/>
        <end position="141"/>
    </location>
</feature>
<proteinExistence type="predicted"/>
<comment type="caution">
    <text evidence="2">The sequence shown here is derived from an EMBL/GenBank/DDBJ whole genome shotgun (WGS) entry which is preliminary data.</text>
</comment>
<evidence type="ECO:0000256" key="1">
    <source>
        <dbReference type="SAM" id="MobiDB-lite"/>
    </source>
</evidence>
<protein>
    <submittedName>
        <fullName evidence="2">22715_t:CDS:1</fullName>
    </submittedName>
</protein>
<sequence>MYPQDSYNNKSQIPSSYSNRPQRYNNRPHRPYNNKFQKPYNNKFQRSYHHQRPSEYNSHSHHNAFDFYRTGTNSRGNHWCHRGPSKARGGNYHYSNKHSFYYQNPNGSTYYENENGRRKYTPPSRNSRTHQRRYEKTGFRT</sequence>
<evidence type="ECO:0000313" key="3">
    <source>
        <dbReference type="Proteomes" id="UP000789405"/>
    </source>
</evidence>
<evidence type="ECO:0000313" key="2">
    <source>
        <dbReference type="EMBL" id="CAG8786088.1"/>
    </source>
</evidence>
<dbReference type="Proteomes" id="UP000789405">
    <property type="component" value="Unassembled WGS sequence"/>
</dbReference>
<feature type="compositionally biased region" description="Polar residues" evidence="1">
    <location>
        <begin position="103"/>
        <end position="112"/>
    </location>
</feature>
<organism evidence="2 3">
    <name type="scientific">Dentiscutata erythropus</name>
    <dbReference type="NCBI Taxonomy" id="1348616"/>
    <lineage>
        <taxon>Eukaryota</taxon>
        <taxon>Fungi</taxon>
        <taxon>Fungi incertae sedis</taxon>
        <taxon>Mucoromycota</taxon>
        <taxon>Glomeromycotina</taxon>
        <taxon>Glomeromycetes</taxon>
        <taxon>Diversisporales</taxon>
        <taxon>Gigasporaceae</taxon>
        <taxon>Dentiscutata</taxon>
    </lineage>
</organism>
<gene>
    <name evidence="2" type="ORF">DERYTH_LOCUS20430</name>
</gene>
<feature type="compositionally biased region" description="Polar residues" evidence="1">
    <location>
        <begin position="35"/>
        <end position="45"/>
    </location>
</feature>
<dbReference type="AlphaFoldDB" id="A0A9N9P5F9"/>
<keyword evidence="3" id="KW-1185">Reference proteome</keyword>
<name>A0A9N9P5F9_9GLOM</name>